<dbReference type="HAMAP" id="MF_01139">
    <property type="entry name" value="ISPT"/>
    <property type="match status" value="1"/>
</dbReference>
<proteinExistence type="inferred from homology"/>
<keyword evidence="2" id="KW-0460">Magnesium</keyword>
<reference evidence="3 4" key="1">
    <citation type="submission" date="2020-08" db="EMBL/GenBank/DDBJ databases">
        <title>Genome public.</title>
        <authorList>
            <person name="Liu C."/>
            <person name="Sun Q."/>
        </authorList>
    </citation>
    <scope>NUCLEOTIDE SEQUENCE [LARGE SCALE GENOMIC DNA]</scope>
    <source>
        <strain evidence="3 4">NSJ-27</strain>
    </source>
</reference>
<comment type="function">
    <text evidence="2">Catalyzes the condensation of isopentenyl diphosphate (IPP) with allylic pyrophosphates generating different type of terpenoids.</text>
</comment>
<dbReference type="CDD" id="cd00475">
    <property type="entry name" value="Cis_IPPS"/>
    <property type="match status" value="1"/>
</dbReference>
<gene>
    <name evidence="3" type="ORF">H8Z77_04715</name>
</gene>
<organism evidence="3 4">
    <name type="scientific">Clostridium facile</name>
    <dbReference type="NCBI Taxonomy" id="2763035"/>
    <lineage>
        <taxon>Bacteria</taxon>
        <taxon>Bacillati</taxon>
        <taxon>Bacillota</taxon>
        <taxon>Clostridia</taxon>
        <taxon>Eubacteriales</taxon>
        <taxon>Clostridiaceae</taxon>
        <taxon>Clostridium</taxon>
    </lineage>
</organism>
<dbReference type="InterPro" id="IPR018520">
    <property type="entry name" value="UPP_synth-like_CS"/>
</dbReference>
<feature type="binding site" evidence="2">
    <location>
        <position position="28"/>
    </location>
    <ligand>
        <name>substrate</name>
    </ligand>
</feature>
<feature type="binding site" evidence="2">
    <location>
        <position position="64"/>
    </location>
    <ligand>
        <name>substrate</name>
    </ligand>
</feature>
<feature type="binding site" evidence="2">
    <location>
        <position position="32"/>
    </location>
    <ligand>
        <name>substrate</name>
    </ligand>
</feature>
<protein>
    <recommendedName>
        <fullName evidence="2">Isoprenyl transferase</fullName>
        <ecNumber evidence="2">2.5.1.-</ecNumber>
    </recommendedName>
</protein>
<dbReference type="EC" id="2.5.1.-" evidence="2"/>
<feature type="binding site" evidence="2">
    <location>
        <position position="15"/>
    </location>
    <ligand>
        <name>Mg(2+)</name>
        <dbReference type="ChEBI" id="CHEBI:18420"/>
    </ligand>
</feature>
<feature type="binding site" evidence="2">
    <location>
        <begin position="188"/>
        <end position="190"/>
    </location>
    <ligand>
        <name>substrate</name>
    </ligand>
</feature>
<evidence type="ECO:0000313" key="4">
    <source>
        <dbReference type="Proteomes" id="UP000649151"/>
    </source>
</evidence>
<keyword evidence="4" id="KW-1185">Reference proteome</keyword>
<dbReference type="Proteomes" id="UP000649151">
    <property type="component" value="Unassembled WGS sequence"/>
</dbReference>
<evidence type="ECO:0000256" key="2">
    <source>
        <dbReference type="HAMAP-Rule" id="MF_01139"/>
    </source>
</evidence>
<evidence type="ECO:0000313" key="3">
    <source>
        <dbReference type="EMBL" id="MBC5787329.1"/>
    </source>
</evidence>
<evidence type="ECO:0000256" key="1">
    <source>
        <dbReference type="ARBA" id="ARBA00022679"/>
    </source>
</evidence>
<dbReference type="PANTHER" id="PTHR10291:SF0">
    <property type="entry name" value="DEHYDRODOLICHYL DIPHOSPHATE SYNTHASE 2"/>
    <property type="match status" value="1"/>
</dbReference>
<dbReference type="Pfam" id="PF01255">
    <property type="entry name" value="Prenyltransf"/>
    <property type="match status" value="1"/>
</dbReference>
<comment type="cofactor">
    <cofactor evidence="2">
        <name>Mg(2+)</name>
        <dbReference type="ChEBI" id="CHEBI:18420"/>
    </cofactor>
    <text evidence="2">Binds 2 magnesium ions per subunit.</text>
</comment>
<feature type="binding site" evidence="2">
    <location>
        <position position="201"/>
    </location>
    <ligand>
        <name>Mg(2+)</name>
        <dbReference type="ChEBI" id="CHEBI:18420"/>
    </ligand>
</feature>
<comment type="caution">
    <text evidence="3">The sequence shown here is derived from an EMBL/GenBank/DDBJ whole genome shotgun (WGS) entry which is preliminary data.</text>
</comment>
<dbReference type="EMBL" id="JACOQK010000001">
    <property type="protein sequence ID" value="MBC5787329.1"/>
    <property type="molecule type" value="Genomic_DNA"/>
</dbReference>
<comment type="similarity">
    <text evidence="2">Belongs to the UPP synthase family.</text>
</comment>
<feature type="binding site" evidence="2">
    <location>
        <position position="66"/>
    </location>
    <ligand>
        <name>substrate</name>
    </ligand>
</feature>
<dbReference type="InterPro" id="IPR001441">
    <property type="entry name" value="UPP_synth-like"/>
</dbReference>
<keyword evidence="1 2" id="KW-0808">Transferase</keyword>
<feature type="binding site" evidence="2">
    <location>
        <position position="182"/>
    </location>
    <ligand>
        <name>substrate</name>
    </ligand>
</feature>
<comment type="subunit">
    <text evidence="2">Homodimer.</text>
</comment>
<feature type="active site" description="Proton acceptor" evidence="2">
    <location>
        <position position="63"/>
    </location>
</feature>
<feature type="active site" evidence="2">
    <location>
        <position position="15"/>
    </location>
</feature>
<dbReference type="SUPFAM" id="SSF64005">
    <property type="entry name" value="Undecaprenyl diphosphate synthase"/>
    <property type="match status" value="1"/>
</dbReference>
<feature type="binding site" evidence="2">
    <location>
        <position position="20"/>
    </location>
    <ligand>
        <name>substrate</name>
    </ligand>
</feature>
<feature type="binding site" evidence="2">
    <location>
        <begin position="16"/>
        <end position="19"/>
    </location>
    <ligand>
        <name>substrate</name>
    </ligand>
</feature>
<dbReference type="PANTHER" id="PTHR10291">
    <property type="entry name" value="DEHYDRODOLICHYL DIPHOSPHATE SYNTHASE FAMILY MEMBER"/>
    <property type="match status" value="1"/>
</dbReference>
<dbReference type="PROSITE" id="PS01066">
    <property type="entry name" value="UPP_SYNTHASE"/>
    <property type="match status" value="1"/>
</dbReference>
<accession>A0ABR7IQA2</accession>
<name>A0ABR7IQA2_9CLOT</name>
<sequence>MEQLTIPKHIGIIMDGNGRWAKKRGLPRSAGHTAGAKLIKSIARRCNELGVKNLTVFAFSTENWARPQEEVSSIINLLRYYLKEIDKYVKENIRIRFIGDWSGFDQDIQDKMAKSEEASKNATGLVFSIALNYGGRAEITHAAKQIAQEVEEGKLAIEEITEQTLSGHMYTAGMPDVDLIIRPSGEYRLSNFLIWQSAYAEYVFMDDILWPDFKVKDLDRAIEEYSRRNRRFGGI</sequence>
<dbReference type="NCBIfam" id="TIGR00055">
    <property type="entry name" value="uppS"/>
    <property type="match status" value="1"/>
</dbReference>
<keyword evidence="2" id="KW-0479">Metal-binding</keyword>
<dbReference type="NCBIfam" id="NF011405">
    <property type="entry name" value="PRK14830.1"/>
    <property type="match status" value="1"/>
</dbReference>
<feature type="binding site" evidence="2">
    <location>
        <begin position="60"/>
        <end position="62"/>
    </location>
    <ligand>
        <name>substrate</name>
    </ligand>
</feature>
<dbReference type="RefSeq" id="WP_186996335.1">
    <property type="nucleotide sequence ID" value="NZ_JACOQK010000001.1"/>
</dbReference>
<dbReference type="InterPro" id="IPR036424">
    <property type="entry name" value="UPP_synth-like_sf"/>
</dbReference>
<dbReference type="GO" id="GO:0016740">
    <property type="term" value="F:transferase activity"/>
    <property type="evidence" value="ECO:0007669"/>
    <property type="project" value="UniProtKB-KW"/>
</dbReference>
<dbReference type="Gene3D" id="3.40.1180.10">
    <property type="entry name" value="Decaprenyl diphosphate synthase-like"/>
    <property type="match status" value="1"/>
</dbReference>